<proteinExistence type="predicted"/>
<reference evidence="3" key="1">
    <citation type="journal article" date="2021" name="Genome Biol. Evol.">
        <title>A High-Quality Reference Genome for a Parasitic Bivalve with Doubly Uniparental Inheritance (Bivalvia: Unionida).</title>
        <authorList>
            <person name="Smith C.H."/>
        </authorList>
    </citation>
    <scope>NUCLEOTIDE SEQUENCE</scope>
    <source>
        <strain evidence="3">CHS0354</strain>
    </source>
</reference>
<evidence type="ECO:0000313" key="3">
    <source>
        <dbReference type="EMBL" id="KAK3593534.1"/>
    </source>
</evidence>
<organism evidence="3 4">
    <name type="scientific">Potamilus streckersoni</name>
    <dbReference type="NCBI Taxonomy" id="2493646"/>
    <lineage>
        <taxon>Eukaryota</taxon>
        <taxon>Metazoa</taxon>
        <taxon>Spiralia</taxon>
        <taxon>Lophotrochozoa</taxon>
        <taxon>Mollusca</taxon>
        <taxon>Bivalvia</taxon>
        <taxon>Autobranchia</taxon>
        <taxon>Heteroconchia</taxon>
        <taxon>Palaeoheterodonta</taxon>
        <taxon>Unionida</taxon>
        <taxon>Unionoidea</taxon>
        <taxon>Unionidae</taxon>
        <taxon>Ambleminae</taxon>
        <taxon>Lampsilini</taxon>
        <taxon>Potamilus</taxon>
    </lineage>
</organism>
<reference evidence="3" key="3">
    <citation type="submission" date="2023-05" db="EMBL/GenBank/DDBJ databases">
        <authorList>
            <person name="Smith C.H."/>
        </authorList>
    </citation>
    <scope>NUCLEOTIDE SEQUENCE</scope>
    <source>
        <strain evidence="3">CHS0354</strain>
        <tissue evidence="3">Mantle</tissue>
    </source>
</reference>
<dbReference type="InterPro" id="IPR001611">
    <property type="entry name" value="Leu-rich_rpt"/>
</dbReference>
<dbReference type="InterPro" id="IPR052394">
    <property type="entry name" value="LRR-containing"/>
</dbReference>
<evidence type="ECO:0000313" key="4">
    <source>
        <dbReference type="Proteomes" id="UP001195483"/>
    </source>
</evidence>
<dbReference type="InterPro" id="IPR002048">
    <property type="entry name" value="EF_hand_dom"/>
</dbReference>
<gene>
    <name evidence="3" type="ORF">CHS0354_018613</name>
</gene>
<dbReference type="InterPro" id="IPR032675">
    <property type="entry name" value="LRR_dom_sf"/>
</dbReference>
<feature type="region of interest" description="Disordered" evidence="1">
    <location>
        <begin position="59"/>
        <end position="95"/>
    </location>
</feature>
<dbReference type="Gene3D" id="1.10.238.10">
    <property type="entry name" value="EF-hand"/>
    <property type="match status" value="1"/>
</dbReference>
<dbReference type="SMART" id="SM00368">
    <property type="entry name" value="LRR_RI"/>
    <property type="match status" value="6"/>
</dbReference>
<dbReference type="SUPFAM" id="SSF52047">
    <property type="entry name" value="RNI-like"/>
    <property type="match status" value="1"/>
</dbReference>
<reference evidence="3" key="2">
    <citation type="journal article" date="2021" name="Genome Biol. Evol.">
        <title>Developing a high-quality reference genome for a parasitic bivalve with doubly uniparental inheritance (Bivalvia: Unionida).</title>
        <authorList>
            <person name="Smith C.H."/>
        </authorList>
    </citation>
    <scope>NUCLEOTIDE SEQUENCE</scope>
    <source>
        <strain evidence="3">CHS0354</strain>
        <tissue evidence="3">Mantle</tissue>
    </source>
</reference>
<sequence length="534" mass="59944">MALSQISQSDGRLMLKTVDVTHESKDDNIWSSSRKVTDLGLTVNVARLTQKDKTNFLQTKATESKTNTKQFDPEADYKFDSSDDEEHGGQKSPGMEEKYEDYYRKVCKKLKVVPCNSVIKQFGHSFISIKDCNLHLEELKAFFMAITSEMELTKFELGGNKLGVREITYALSVVSVHKALVNLVLEKCDVNGQVLKCLADFMKTNDTLQVLDLSDNKVNDRDAEHIAAIIQSNESIHELILRRNDIGDGAEIIGNALSHNDTIATIDLSWNNIRSKGAIGLCHGLMKNTGLKILIAAWNGFGCDGCAALAHCLIHNTTLTTVDLTCNRIHPPALFELVKGLEKNKTLVTLKLGCNPITPPMTSIFLNRLLKSSQSGLKELDLEGVTVDKEFQTIVDTIQEKRIFLVRYKEALPMNKGEVYKIDPTNIFDIDPVRILMFMKEHMRSIDCFLKLDKDGSSQISREEMEYAFELEGYPVSSSVLDQVMTYLEKTSDSENDVLGLTKEKIVAEADRMEKCILDKSNYFLESLSPKKDS</sequence>
<accession>A0AAE0VXF5</accession>
<evidence type="ECO:0000259" key="2">
    <source>
        <dbReference type="PROSITE" id="PS50222"/>
    </source>
</evidence>
<dbReference type="PANTHER" id="PTHR24114">
    <property type="entry name" value="LEUCINE RICH REPEAT FAMILY PROTEIN"/>
    <property type="match status" value="1"/>
</dbReference>
<dbReference type="PROSITE" id="PS50222">
    <property type="entry name" value="EF_HAND_2"/>
    <property type="match status" value="1"/>
</dbReference>
<dbReference type="Proteomes" id="UP001195483">
    <property type="component" value="Unassembled WGS sequence"/>
</dbReference>
<dbReference type="SUPFAM" id="SSF47473">
    <property type="entry name" value="EF-hand"/>
    <property type="match status" value="1"/>
</dbReference>
<dbReference type="Gene3D" id="3.80.10.10">
    <property type="entry name" value="Ribonuclease Inhibitor"/>
    <property type="match status" value="2"/>
</dbReference>
<dbReference type="Pfam" id="PF13516">
    <property type="entry name" value="LRR_6"/>
    <property type="match status" value="3"/>
</dbReference>
<feature type="compositionally biased region" description="Polar residues" evidence="1">
    <location>
        <begin position="59"/>
        <end position="70"/>
    </location>
</feature>
<feature type="compositionally biased region" description="Basic and acidic residues" evidence="1">
    <location>
        <begin position="71"/>
        <end position="81"/>
    </location>
</feature>
<dbReference type="EMBL" id="JAEAOA010001146">
    <property type="protein sequence ID" value="KAK3593534.1"/>
    <property type="molecule type" value="Genomic_DNA"/>
</dbReference>
<dbReference type="GO" id="GO:0005509">
    <property type="term" value="F:calcium ion binding"/>
    <property type="evidence" value="ECO:0007669"/>
    <property type="project" value="InterPro"/>
</dbReference>
<keyword evidence="4" id="KW-1185">Reference proteome</keyword>
<evidence type="ECO:0000256" key="1">
    <source>
        <dbReference type="SAM" id="MobiDB-lite"/>
    </source>
</evidence>
<dbReference type="AlphaFoldDB" id="A0AAE0VXF5"/>
<name>A0AAE0VXF5_9BIVA</name>
<dbReference type="InterPro" id="IPR011992">
    <property type="entry name" value="EF-hand-dom_pair"/>
</dbReference>
<comment type="caution">
    <text evidence="3">The sequence shown here is derived from an EMBL/GenBank/DDBJ whole genome shotgun (WGS) entry which is preliminary data.</text>
</comment>
<protein>
    <recommendedName>
        <fullName evidence="2">EF-hand domain-containing protein</fullName>
    </recommendedName>
</protein>
<feature type="domain" description="EF-hand" evidence="2">
    <location>
        <begin position="440"/>
        <end position="475"/>
    </location>
</feature>
<dbReference type="PANTHER" id="PTHR24114:SF50">
    <property type="entry name" value="RNI-LIKE PROTEIN"/>
    <property type="match status" value="1"/>
</dbReference>